<evidence type="ECO:0000256" key="5">
    <source>
        <dbReference type="PIRSR" id="PIRSR601019-1"/>
    </source>
</evidence>
<gene>
    <name evidence="8" type="ORF">CcCBS67573_g01586</name>
</gene>
<keyword evidence="6" id="KW-0460">Magnesium</keyword>
<feature type="binding site" evidence="5">
    <location>
        <begin position="223"/>
        <end position="224"/>
    </location>
    <ligand>
        <name>GTP</name>
        <dbReference type="ChEBI" id="CHEBI:37565"/>
    </ligand>
</feature>
<dbReference type="GO" id="GO:0003924">
    <property type="term" value="F:GTPase activity"/>
    <property type="evidence" value="ECO:0007669"/>
    <property type="project" value="InterPro"/>
</dbReference>
<proteinExistence type="predicted"/>
<dbReference type="GO" id="GO:0001664">
    <property type="term" value="F:G protein-coupled receptor binding"/>
    <property type="evidence" value="ECO:0007669"/>
    <property type="project" value="TreeGrafter"/>
</dbReference>
<feature type="binding site" evidence="5">
    <location>
        <begin position="342"/>
        <end position="345"/>
    </location>
    <ligand>
        <name>GTP</name>
        <dbReference type="ChEBI" id="CHEBI:37565"/>
    </ligand>
</feature>
<dbReference type="SUPFAM" id="SSF47895">
    <property type="entry name" value="Transducin (alpha subunit), insertion domain"/>
    <property type="match status" value="1"/>
</dbReference>
<evidence type="ECO:0000313" key="9">
    <source>
        <dbReference type="Proteomes" id="UP000320333"/>
    </source>
</evidence>
<evidence type="ECO:0000256" key="6">
    <source>
        <dbReference type="PIRSR" id="PIRSR601019-2"/>
    </source>
</evidence>
<evidence type="ECO:0000256" key="7">
    <source>
        <dbReference type="SAM" id="MobiDB-lite"/>
    </source>
</evidence>
<sequence length="426" mass="47939">MGSCQSTSSDSAADRSRAIERHLKEDKDASKKEVKILLLGTGETGKSTVLKQMKLIHKIGFTPDEIANFRSALVLNLLSCAKELMNAMDKLKIPYGFDPTQVVSASRQITESSLDQWSTDPSNTSRTNSCDNESFDAPTIRRRTARFAEVASASSELFMSAGGSENRTGEVAAAAAIIRSMDPSMVLSGTTISSKLISSIKLLWRDPGVQYCVSRAAEYQLMDSCPYVMENIDRICCPDFTPTDPDILAARIMTTQIREIRFKVHAHLFCVYDLGGQRSERKKWMAFFDNVKAFIYMVAISSYDQTCFEDSQTNRITESLNLFHSLTHHPALKKTCIILFLNKIDLFKEKMKVSPLVEYFPEYKGLGDYESGALYFERTFRDENPFSERDIYTHFTWATDTSNISRVMENVTMALLRAACENLGLI</sequence>
<dbReference type="PROSITE" id="PS51882">
    <property type="entry name" value="G_ALPHA"/>
    <property type="match status" value="1"/>
</dbReference>
<dbReference type="EMBL" id="QEAP01000027">
    <property type="protein sequence ID" value="TPX77170.1"/>
    <property type="molecule type" value="Genomic_DNA"/>
</dbReference>
<name>A0A507FNA6_9FUNG</name>
<dbReference type="PRINTS" id="PR00318">
    <property type="entry name" value="GPROTEINA"/>
</dbReference>
<keyword evidence="4" id="KW-0807">Transducer</keyword>
<keyword evidence="2 5" id="KW-0547">Nucleotide-binding</keyword>
<dbReference type="STRING" id="246404.A0A507FNA6"/>
<dbReference type="Proteomes" id="UP000320333">
    <property type="component" value="Unassembled WGS sequence"/>
</dbReference>
<feature type="binding site" evidence="6">
    <location>
        <position position="47"/>
    </location>
    <ligand>
        <name>Mg(2+)</name>
        <dbReference type="ChEBI" id="CHEBI:18420"/>
    </ligand>
</feature>
<feature type="binding site" evidence="5">
    <location>
        <begin position="248"/>
        <end position="254"/>
    </location>
    <ligand>
        <name>GTP</name>
        <dbReference type="ChEBI" id="CHEBI:37565"/>
    </ligand>
</feature>
<dbReference type="GO" id="GO:0005525">
    <property type="term" value="F:GTP binding"/>
    <property type="evidence" value="ECO:0007669"/>
    <property type="project" value="UniProtKB-KW"/>
</dbReference>
<keyword evidence="1 6" id="KW-0479">Metal-binding</keyword>
<feature type="region of interest" description="Disordered" evidence="7">
    <location>
        <begin position="113"/>
        <end position="135"/>
    </location>
</feature>
<dbReference type="InterPro" id="IPR011025">
    <property type="entry name" value="GproteinA_insert"/>
</dbReference>
<dbReference type="SUPFAM" id="SSF52540">
    <property type="entry name" value="P-loop containing nucleoside triphosphate hydrolases"/>
    <property type="match status" value="1"/>
</dbReference>
<comment type="caution">
    <text evidence="8">The sequence shown here is derived from an EMBL/GenBank/DDBJ whole genome shotgun (WGS) entry which is preliminary data.</text>
</comment>
<dbReference type="InterPro" id="IPR027417">
    <property type="entry name" value="P-loop_NTPase"/>
</dbReference>
<feature type="region of interest" description="Disordered" evidence="7">
    <location>
        <begin position="1"/>
        <end position="26"/>
    </location>
</feature>
<dbReference type="GO" id="GO:0046872">
    <property type="term" value="F:metal ion binding"/>
    <property type="evidence" value="ECO:0007669"/>
    <property type="project" value="UniProtKB-KW"/>
</dbReference>
<dbReference type="Pfam" id="PF00503">
    <property type="entry name" value="G-alpha"/>
    <property type="match status" value="1"/>
</dbReference>
<evidence type="ECO:0000256" key="2">
    <source>
        <dbReference type="ARBA" id="ARBA00022741"/>
    </source>
</evidence>
<dbReference type="FunFam" id="3.40.50.300:FF:000692">
    <property type="entry name" value="Guanine nucleotide-binding protein subunit alpha"/>
    <property type="match status" value="1"/>
</dbReference>
<dbReference type="SMART" id="SM00275">
    <property type="entry name" value="G_alpha"/>
    <property type="match status" value="1"/>
</dbReference>
<reference evidence="8 9" key="1">
    <citation type="journal article" date="2019" name="Sci. Rep.">
        <title>Comparative genomics of chytrid fungi reveal insights into the obligate biotrophic and pathogenic lifestyle of Synchytrium endobioticum.</title>
        <authorList>
            <person name="van de Vossenberg B.T.L.H."/>
            <person name="Warris S."/>
            <person name="Nguyen H.D.T."/>
            <person name="van Gent-Pelzer M.P.E."/>
            <person name="Joly D.L."/>
            <person name="van de Geest H.C."/>
            <person name="Bonants P.J.M."/>
            <person name="Smith D.S."/>
            <person name="Levesque C.A."/>
            <person name="van der Lee T.A.J."/>
        </authorList>
    </citation>
    <scope>NUCLEOTIDE SEQUENCE [LARGE SCALE GENOMIC DNA]</scope>
    <source>
        <strain evidence="8 9">CBS 675.73</strain>
    </source>
</reference>
<feature type="binding site" evidence="5">
    <location>
        <position position="398"/>
    </location>
    <ligand>
        <name>GTP</name>
        <dbReference type="ChEBI" id="CHEBI:37565"/>
    </ligand>
</feature>
<organism evidence="8 9">
    <name type="scientific">Chytriomyces confervae</name>
    <dbReference type="NCBI Taxonomy" id="246404"/>
    <lineage>
        <taxon>Eukaryota</taxon>
        <taxon>Fungi</taxon>
        <taxon>Fungi incertae sedis</taxon>
        <taxon>Chytridiomycota</taxon>
        <taxon>Chytridiomycota incertae sedis</taxon>
        <taxon>Chytridiomycetes</taxon>
        <taxon>Chytridiales</taxon>
        <taxon>Chytriomycetaceae</taxon>
        <taxon>Chytriomyces</taxon>
    </lineage>
</organism>
<evidence type="ECO:0000256" key="4">
    <source>
        <dbReference type="ARBA" id="ARBA00023224"/>
    </source>
</evidence>
<keyword evidence="3 5" id="KW-0342">GTP-binding</keyword>
<feature type="binding site" evidence="5">
    <location>
        <begin position="273"/>
        <end position="277"/>
    </location>
    <ligand>
        <name>GTP</name>
        <dbReference type="ChEBI" id="CHEBI:37565"/>
    </ligand>
</feature>
<protein>
    <submittedName>
        <fullName evidence="8">Uncharacterized protein</fullName>
    </submittedName>
</protein>
<dbReference type="GO" id="GO:0031683">
    <property type="term" value="F:G-protein beta/gamma-subunit complex binding"/>
    <property type="evidence" value="ECO:0007669"/>
    <property type="project" value="InterPro"/>
</dbReference>
<dbReference type="PANTHER" id="PTHR10218">
    <property type="entry name" value="GTP-BINDING PROTEIN ALPHA SUBUNIT"/>
    <property type="match status" value="1"/>
</dbReference>
<evidence type="ECO:0000256" key="3">
    <source>
        <dbReference type="ARBA" id="ARBA00023134"/>
    </source>
</evidence>
<dbReference type="CDD" id="cd00066">
    <property type="entry name" value="G-alpha"/>
    <property type="match status" value="1"/>
</dbReference>
<dbReference type="AlphaFoldDB" id="A0A507FNA6"/>
<dbReference type="PANTHER" id="PTHR10218:SF302">
    <property type="entry name" value="GUANINE NUCLEOTIDE-BINDING PROTEIN ALPHA-5 SUBUNIT"/>
    <property type="match status" value="1"/>
</dbReference>
<evidence type="ECO:0000256" key="1">
    <source>
        <dbReference type="ARBA" id="ARBA00022723"/>
    </source>
</evidence>
<accession>A0A507FNA6</accession>
<feature type="compositionally biased region" description="Polar residues" evidence="7">
    <location>
        <begin position="113"/>
        <end position="132"/>
    </location>
</feature>
<dbReference type="Gene3D" id="3.40.50.300">
    <property type="entry name" value="P-loop containing nucleotide triphosphate hydrolases"/>
    <property type="match status" value="2"/>
</dbReference>
<keyword evidence="9" id="KW-1185">Reference proteome</keyword>
<dbReference type="InterPro" id="IPR001019">
    <property type="entry name" value="Gprotein_alpha_su"/>
</dbReference>
<dbReference type="GO" id="GO:0005737">
    <property type="term" value="C:cytoplasm"/>
    <property type="evidence" value="ECO:0007669"/>
    <property type="project" value="TreeGrafter"/>
</dbReference>
<feature type="binding site" evidence="6">
    <location>
        <position position="254"/>
    </location>
    <ligand>
        <name>Mg(2+)</name>
        <dbReference type="ChEBI" id="CHEBI:18420"/>
    </ligand>
</feature>
<dbReference type="GO" id="GO:0005834">
    <property type="term" value="C:heterotrimeric G-protein complex"/>
    <property type="evidence" value="ECO:0007669"/>
    <property type="project" value="TreeGrafter"/>
</dbReference>
<dbReference type="GO" id="GO:0007188">
    <property type="term" value="P:adenylate cyclase-modulating G protein-coupled receptor signaling pathway"/>
    <property type="evidence" value="ECO:0007669"/>
    <property type="project" value="TreeGrafter"/>
</dbReference>
<dbReference type="OrthoDB" id="2107961at2759"/>
<feature type="binding site" evidence="5">
    <location>
        <begin position="43"/>
        <end position="48"/>
    </location>
    <ligand>
        <name>GTP</name>
        <dbReference type="ChEBI" id="CHEBI:37565"/>
    </ligand>
</feature>
<evidence type="ECO:0000313" key="8">
    <source>
        <dbReference type="EMBL" id="TPX77170.1"/>
    </source>
</evidence>
<feature type="compositionally biased region" description="Basic and acidic residues" evidence="7">
    <location>
        <begin position="12"/>
        <end position="26"/>
    </location>
</feature>